<evidence type="ECO:0000313" key="8">
    <source>
        <dbReference type="Proteomes" id="UP001497623"/>
    </source>
</evidence>
<proteinExistence type="inferred from homology"/>
<dbReference type="EMBL" id="CAXKWB010001627">
    <property type="protein sequence ID" value="CAL4064989.1"/>
    <property type="molecule type" value="Genomic_DNA"/>
</dbReference>
<feature type="disulfide bond" evidence="5">
    <location>
        <begin position="335"/>
        <end position="353"/>
    </location>
</feature>
<comment type="caution">
    <text evidence="5">Lacks conserved residue(s) required for the propagation of feature annotation.</text>
</comment>
<sequence>LLDGVFGAVLHSGKTNTKEMKLYYILLLGAVGLITGEEHNRVRRQNAVSPVQPGLLFCPPGLDACPQDCARQFYNDPQTGCRRCRCDPNDNSNPFFVRPINKLPVSLRCAPNPPCPADCATQTTINQVTGCRECTCKNNNSGPTPAFTRPINKLPVNLRCAPNPPCPADCATQTTINQATGCRECTCKNNNSGPTPGPFCNPRPPCPQDCATTFITDPQSGCQKCTCRPTIGRPTPKPTQVCNPNPPCPADCPSGTLIQKDPQTGCGICRCRPTIGRPFPGSVTVCNPNPPCPQDCATQSVTDPQTGCQKCTCKTNTGNANVDTCTPGRTWQQECNSCFCTPNGIPACTLQACNVPICAPVACPGGCSTLNDPKTGCPTCNCQQAPRPNCPPNACPADCATQFVQLGNGCVTCACRPNNNNQFFNNPFAG</sequence>
<keyword evidence="5" id="KW-0646">Protease inhibitor</keyword>
<feature type="non-terminal residue" evidence="7">
    <location>
        <position position="1"/>
    </location>
</feature>
<protein>
    <recommendedName>
        <fullName evidence="6">Pacifastin domain-containing protein</fullName>
    </recommendedName>
</protein>
<evidence type="ECO:0000256" key="4">
    <source>
        <dbReference type="ARBA" id="ARBA00029459"/>
    </source>
</evidence>
<evidence type="ECO:0000259" key="6">
    <source>
        <dbReference type="PROSITE" id="PS51446"/>
    </source>
</evidence>
<evidence type="ECO:0000256" key="3">
    <source>
        <dbReference type="ARBA" id="ARBA00023157"/>
    </source>
</evidence>
<dbReference type="GO" id="GO:0004867">
    <property type="term" value="F:serine-type endopeptidase inhibitor activity"/>
    <property type="evidence" value="ECO:0007669"/>
    <property type="project" value="UniProtKB-UniRule"/>
</dbReference>
<dbReference type="PROSITE" id="PS51446">
    <property type="entry name" value="PACIFASTIN"/>
    <property type="match status" value="1"/>
</dbReference>
<dbReference type="Proteomes" id="UP001497623">
    <property type="component" value="Unassembled WGS sequence"/>
</dbReference>
<feature type="domain" description="Pacifastin" evidence="6">
    <location>
        <begin position="322"/>
        <end position="356"/>
    </location>
</feature>
<keyword evidence="5" id="KW-0722">Serine protease inhibitor</keyword>
<organism evidence="7 8">
    <name type="scientific">Meganyctiphanes norvegica</name>
    <name type="common">Northern krill</name>
    <name type="synonym">Thysanopoda norvegica</name>
    <dbReference type="NCBI Taxonomy" id="48144"/>
    <lineage>
        <taxon>Eukaryota</taxon>
        <taxon>Metazoa</taxon>
        <taxon>Ecdysozoa</taxon>
        <taxon>Arthropoda</taxon>
        <taxon>Crustacea</taxon>
        <taxon>Multicrustacea</taxon>
        <taxon>Malacostraca</taxon>
        <taxon>Eumalacostraca</taxon>
        <taxon>Eucarida</taxon>
        <taxon>Euphausiacea</taxon>
        <taxon>Euphausiidae</taxon>
        <taxon>Meganyctiphanes</taxon>
    </lineage>
</organism>
<keyword evidence="8" id="KW-1185">Reference proteome</keyword>
<accession>A0AAV2PUF3</accession>
<comment type="subcellular location">
    <subcellularLocation>
        <location evidence="1">Secreted</location>
    </subcellularLocation>
</comment>
<feature type="disulfide bond" evidence="5">
    <location>
        <begin position="325"/>
        <end position="340"/>
    </location>
</feature>
<keyword evidence="3 5" id="KW-1015">Disulfide bond</keyword>
<dbReference type="InterPro" id="IPR008037">
    <property type="entry name" value="Pacifastin_dom"/>
</dbReference>
<keyword evidence="2" id="KW-0964">Secreted</keyword>
<gene>
    <name evidence="7" type="ORF">MNOR_LOCUS4447</name>
</gene>
<name>A0AAV2PUF3_MEGNR</name>
<reference evidence="7 8" key="1">
    <citation type="submission" date="2024-05" db="EMBL/GenBank/DDBJ databases">
        <authorList>
            <person name="Wallberg A."/>
        </authorList>
    </citation>
    <scope>NUCLEOTIDE SEQUENCE [LARGE SCALE GENOMIC DNA]</scope>
</reference>
<dbReference type="SUPFAM" id="SSF57283">
    <property type="entry name" value="PMP inhibitors"/>
    <property type="match status" value="1"/>
</dbReference>
<comment type="caution">
    <text evidence="7">The sequence shown here is derived from an EMBL/GenBank/DDBJ whole genome shotgun (WGS) entry which is preliminary data.</text>
</comment>
<dbReference type="AlphaFoldDB" id="A0AAV2PUF3"/>
<evidence type="ECO:0000256" key="1">
    <source>
        <dbReference type="ARBA" id="ARBA00004613"/>
    </source>
</evidence>
<evidence type="ECO:0000256" key="2">
    <source>
        <dbReference type="ARBA" id="ARBA00022525"/>
    </source>
</evidence>
<comment type="similarity">
    <text evidence="4 5">Belongs to the protease inhibitor I19 family.</text>
</comment>
<dbReference type="InterPro" id="IPR036201">
    <property type="entry name" value="Pacifastin_dom_sf"/>
</dbReference>
<dbReference type="GO" id="GO:0005576">
    <property type="term" value="C:extracellular region"/>
    <property type="evidence" value="ECO:0007669"/>
    <property type="project" value="UniProtKB-SubCell"/>
</dbReference>
<dbReference type="Pfam" id="PF05375">
    <property type="entry name" value="Pacifastin_I"/>
    <property type="match status" value="1"/>
</dbReference>
<feature type="disulfide bond" evidence="5">
    <location>
        <begin position="338"/>
        <end position="348"/>
    </location>
</feature>
<evidence type="ECO:0000313" key="7">
    <source>
        <dbReference type="EMBL" id="CAL4064989.1"/>
    </source>
</evidence>
<evidence type="ECO:0000256" key="5">
    <source>
        <dbReference type="PROSITE-ProRule" id="PRU00776"/>
    </source>
</evidence>